<feature type="region of interest" description="Disordered" evidence="2">
    <location>
        <begin position="1"/>
        <end position="75"/>
    </location>
</feature>
<organism evidence="3 4">
    <name type="scientific">Lojkania enalia</name>
    <dbReference type="NCBI Taxonomy" id="147567"/>
    <lineage>
        <taxon>Eukaryota</taxon>
        <taxon>Fungi</taxon>
        <taxon>Dikarya</taxon>
        <taxon>Ascomycota</taxon>
        <taxon>Pezizomycotina</taxon>
        <taxon>Dothideomycetes</taxon>
        <taxon>Pleosporomycetidae</taxon>
        <taxon>Pleosporales</taxon>
        <taxon>Pleosporales incertae sedis</taxon>
        <taxon>Lojkania</taxon>
    </lineage>
</organism>
<dbReference type="AlphaFoldDB" id="A0A9P4N4B4"/>
<feature type="region of interest" description="Disordered" evidence="2">
    <location>
        <begin position="125"/>
        <end position="194"/>
    </location>
</feature>
<feature type="compositionally biased region" description="Basic and acidic residues" evidence="2">
    <location>
        <begin position="177"/>
        <end position="189"/>
    </location>
</feature>
<evidence type="ECO:0000313" key="4">
    <source>
        <dbReference type="Proteomes" id="UP000800093"/>
    </source>
</evidence>
<dbReference type="Proteomes" id="UP000800093">
    <property type="component" value="Unassembled WGS sequence"/>
</dbReference>
<accession>A0A9P4N4B4</accession>
<proteinExistence type="predicted"/>
<comment type="caution">
    <text evidence="3">The sequence shown here is derived from an EMBL/GenBank/DDBJ whole genome shotgun (WGS) entry which is preliminary data.</text>
</comment>
<evidence type="ECO:0000256" key="2">
    <source>
        <dbReference type="SAM" id="MobiDB-lite"/>
    </source>
</evidence>
<reference evidence="4" key="1">
    <citation type="journal article" date="2020" name="Stud. Mycol.">
        <title>101 Dothideomycetes genomes: A test case for predicting lifestyles and emergence of pathogens.</title>
        <authorList>
            <person name="Haridas S."/>
            <person name="Albert R."/>
            <person name="Binder M."/>
            <person name="Bloem J."/>
            <person name="LaButti K."/>
            <person name="Salamov A."/>
            <person name="Andreopoulos B."/>
            <person name="Baker S."/>
            <person name="Barry K."/>
            <person name="Bills G."/>
            <person name="Bluhm B."/>
            <person name="Cannon C."/>
            <person name="Castanera R."/>
            <person name="Culley D."/>
            <person name="Daum C."/>
            <person name="Ezra D."/>
            <person name="Gonzalez J."/>
            <person name="Henrissat B."/>
            <person name="Kuo A."/>
            <person name="Liang C."/>
            <person name="Lipzen A."/>
            <person name="Lutzoni F."/>
            <person name="Magnuson J."/>
            <person name="Mondo S."/>
            <person name="Nolan M."/>
            <person name="Ohm R."/>
            <person name="Pangilinan J."/>
            <person name="Park H.-J."/>
            <person name="Ramirez L."/>
            <person name="Alfaro M."/>
            <person name="Sun H."/>
            <person name="Tritt A."/>
            <person name="Yoshinaga Y."/>
            <person name="Zwiers L.-H."/>
            <person name="Turgeon B."/>
            <person name="Goodwin S."/>
            <person name="Spatafora J."/>
            <person name="Crous P."/>
            <person name="Grigoriev I."/>
        </authorList>
    </citation>
    <scope>NUCLEOTIDE SEQUENCE [LARGE SCALE GENOMIC DNA]</scope>
    <source>
        <strain evidence="4">CBS 304.66</strain>
    </source>
</reference>
<evidence type="ECO:0000313" key="3">
    <source>
        <dbReference type="EMBL" id="KAF2264553.1"/>
    </source>
</evidence>
<name>A0A9P4N4B4_9PLEO</name>
<feature type="compositionally biased region" description="Polar residues" evidence="2">
    <location>
        <begin position="125"/>
        <end position="134"/>
    </location>
</feature>
<dbReference type="OrthoDB" id="3801501at2759"/>
<dbReference type="EMBL" id="ML986615">
    <property type="protein sequence ID" value="KAF2264553.1"/>
    <property type="molecule type" value="Genomic_DNA"/>
</dbReference>
<feature type="region of interest" description="Disordered" evidence="2">
    <location>
        <begin position="333"/>
        <end position="364"/>
    </location>
</feature>
<feature type="compositionally biased region" description="Low complexity" evidence="2">
    <location>
        <begin position="58"/>
        <end position="67"/>
    </location>
</feature>
<keyword evidence="4" id="KW-1185">Reference proteome</keyword>
<gene>
    <name evidence="3" type="ORF">CC78DRAFT_601502</name>
</gene>
<evidence type="ECO:0000256" key="1">
    <source>
        <dbReference type="SAM" id="Coils"/>
    </source>
</evidence>
<sequence length="749" mass="86436">MSPILVHTDDKHDGIDGPLTRPTSPMRITRSFMQDTSAFAPKRLPQITGTYRRHATLSPGSSPGTSPERSQKKDLERIIEEVLEYEEYVKSPKIPYLISSYESGVETGHDSEIEFRTGAITKLETGSQVESQSHLGARSQAEHGQNRLGIGPNRAQAEKGPETGIGPLDEQQLQGKAEPEPSHHIETRRPGVSQAITVTEARTNKRRSYPLHLVSTSHESRTANALQEQLERSHWENRRLREQLQAMNLRCEILEELVIQRVQRDPSSEQPAMLLKDLAQRQDKVATEKNIVMDVIEQLKEETDKLDERLLELTGDREIAVNKIKKLESDNRELVSSMSNTDSRLRRLEKSPVTSGSSEDNEEIKDTIRKLREDIAAMQAALDQNTANIEIYKELLRNSEQYPDELVKHRIKIHKLLDRYTALLLELDAQNQTLKGELAARQIENNKIDKAKEVRNEDPAADPEVDVYWKDEYEWKSRAYEKLQEKYQAFRQNMALNHRPFLIHDNKELKTQLAQTQDQLQATIHELGRSCEEAASWKQEHQSLLFQRIKQQTESDNTLSDVKAETVAHLEFYRSKLPKDDQKWSKIQSMEWDINDRDRQLRDQQKTISALRAELHRSHVAYSALESDSRASLQPPDSRGEYKSRYGSANARARHREVLFTFRQQLLERRQKSAADPLQALIVKAKKEKMGRYYPVGKKNYERVRKQSAWERWDVDKYLEFGTEEDRRLAIQLGKLDVQTKKGKGLVKG</sequence>
<keyword evidence="1" id="KW-0175">Coiled coil</keyword>
<feature type="coiled-coil region" evidence="1">
    <location>
        <begin position="223"/>
        <end position="257"/>
    </location>
</feature>
<protein>
    <submittedName>
        <fullName evidence="3">Uncharacterized protein</fullName>
    </submittedName>
</protein>
<feature type="coiled-coil region" evidence="1">
    <location>
        <begin position="289"/>
        <end position="330"/>
    </location>
</feature>
<feature type="region of interest" description="Disordered" evidence="2">
    <location>
        <begin position="625"/>
        <end position="644"/>
    </location>
</feature>